<name>A0A8J3T7B4_9ACTN</name>
<keyword evidence="2 4" id="KW-0378">Hydrolase</keyword>
<dbReference type="PANTHER" id="PTHR43798:SF33">
    <property type="entry name" value="HYDROLASE, PUTATIVE (AFU_ORTHOLOGUE AFUA_2G14860)-RELATED"/>
    <property type="match status" value="1"/>
</dbReference>
<dbReference type="InterPro" id="IPR029058">
    <property type="entry name" value="AB_hydrolase_fold"/>
</dbReference>
<dbReference type="PANTHER" id="PTHR43798">
    <property type="entry name" value="MONOACYLGLYCEROL LIPASE"/>
    <property type="match status" value="1"/>
</dbReference>
<organism evidence="4 5">
    <name type="scientific">Planobispora takensis</name>
    <dbReference type="NCBI Taxonomy" id="1367882"/>
    <lineage>
        <taxon>Bacteria</taxon>
        <taxon>Bacillati</taxon>
        <taxon>Actinomycetota</taxon>
        <taxon>Actinomycetes</taxon>
        <taxon>Streptosporangiales</taxon>
        <taxon>Streptosporangiaceae</taxon>
        <taxon>Planobispora</taxon>
    </lineage>
</organism>
<gene>
    <name evidence="4" type="ORF">Pta02_75580</name>
</gene>
<evidence type="ECO:0000256" key="1">
    <source>
        <dbReference type="ARBA" id="ARBA00010088"/>
    </source>
</evidence>
<evidence type="ECO:0000256" key="2">
    <source>
        <dbReference type="ARBA" id="ARBA00022801"/>
    </source>
</evidence>
<comment type="caution">
    <text evidence="4">The sequence shown here is derived from an EMBL/GenBank/DDBJ whole genome shotgun (WGS) entry which is preliminary data.</text>
</comment>
<dbReference type="InterPro" id="IPR002410">
    <property type="entry name" value="Peptidase_S33"/>
</dbReference>
<dbReference type="GO" id="GO:0006508">
    <property type="term" value="P:proteolysis"/>
    <property type="evidence" value="ECO:0007669"/>
    <property type="project" value="InterPro"/>
</dbReference>
<protein>
    <submittedName>
        <fullName evidence="4">Alpha/beta hydrolase fold protein</fullName>
    </submittedName>
</protein>
<dbReference type="Pfam" id="PF00561">
    <property type="entry name" value="Abhydrolase_1"/>
    <property type="match status" value="1"/>
</dbReference>
<accession>A0A8J3T7B4</accession>
<dbReference type="PRINTS" id="PR00111">
    <property type="entry name" value="ABHYDROLASE"/>
</dbReference>
<evidence type="ECO:0000259" key="3">
    <source>
        <dbReference type="Pfam" id="PF00561"/>
    </source>
</evidence>
<dbReference type="InterPro" id="IPR050266">
    <property type="entry name" value="AB_hydrolase_sf"/>
</dbReference>
<dbReference type="GO" id="GO:0016020">
    <property type="term" value="C:membrane"/>
    <property type="evidence" value="ECO:0007669"/>
    <property type="project" value="TreeGrafter"/>
</dbReference>
<evidence type="ECO:0000313" key="4">
    <source>
        <dbReference type="EMBL" id="GII05550.1"/>
    </source>
</evidence>
<dbReference type="Gene3D" id="3.40.50.1820">
    <property type="entry name" value="alpha/beta hydrolase"/>
    <property type="match status" value="1"/>
</dbReference>
<dbReference type="InterPro" id="IPR000073">
    <property type="entry name" value="AB_hydrolase_1"/>
</dbReference>
<sequence>MTTIPVRDIRLFVEVVGRGHPLVLMHGGPGADHWTLLPFRQLQDRFTLIFYDHRCNGRSDGAPVTSMTWENLTTDADALRERLGFEKWAVLGHSFGGNVALEYALRYPDRLSHLVLLDTGGDSRWGQENAPRLLARRGFSGRKVELARRWFNGQTAPWEFYPTLLRLGSAYNPHTGFVAAMRMMFAQRHSKARPQAEIFGFSRLVKGWTVMDRLGEIRTPTLVIAGRDDFVFPPEHQGQLAAGIPGARLEIIERAGHNPHDERTDEVMRMVREFIATDVAVVDA</sequence>
<dbReference type="GO" id="GO:0004177">
    <property type="term" value="F:aminopeptidase activity"/>
    <property type="evidence" value="ECO:0007669"/>
    <property type="project" value="UniProtKB-EC"/>
</dbReference>
<proteinExistence type="inferred from homology"/>
<evidence type="ECO:0000313" key="5">
    <source>
        <dbReference type="Proteomes" id="UP000634476"/>
    </source>
</evidence>
<keyword evidence="5" id="KW-1185">Reference proteome</keyword>
<feature type="domain" description="AB hydrolase-1" evidence="3">
    <location>
        <begin position="21"/>
        <end position="263"/>
    </location>
</feature>
<dbReference type="PRINTS" id="PR00793">
    <property type="entry name" value="PROAMNOPTASE"/>
</dbReference>
<dbReference type="EMBL" id="BOOK01000071">
    <property type="protein sequence ID" value="GII05550.1"/>
    <property type="molecule type" value="Genomic_DNA"/>
</dbReference>
<dbReference type="Proteomes" id="UP000634476">
    <property type="component" value="Unassembled WGS sequence"/>
</dbReference>
<dbReference type="RefSeq" id="WP_203879758.1">
    <property type="nucleotide sequence ID" value="NZ_BOOK01000071.1"/>
</dbReference>
<comment type="similarity">
    <text evidence="1">Belongs to the peptidase S33 family.</text>
</comment>
<dbReference type="AlphaFoldDB" id="A0A8J3T7B4"/>
<reference evidence="4" key="1">
    <citation type="submission" date="2021-01" db="EMBL/GenBank/DDBJ databases">
        <title>Whole genome shotgun sequence of Planobispora takensis NBRC 109077.</title>
        <authorList>
            <person name="Komaki H."/>
            <person name="Tamura T."/>
        </authorList>
    </citation>
    <scope>NUCLEOTIDE SEQUENCE</scope>
    <source>
        <strain evidence="4">NBRC 109077</strain>
    </source>
</reference>
<dbReference type="SUPFAM" id="SSF53474">
    <property type="entry name" value="alpha/beta-Hydrolases"/>
    <property type="match status" value="1"/>
</dbReference>